<evidence type="ECO:0000256" key="1">
    <source>
        <dbReference type="SAM" id="Phobius"/>
    </source>
</evidence>
<keyword evidence="1" id="KW-0472">Membrane</keyword>
<reference evidence="2 3" key="1">
    <citation type="submission" date="2014-02" db="EMBL/GenBank/DDBJ databases">
        <authorList>
            <person name="Sears C."/>
            <person name="Carroll K."/>
            <person name="Sack B.R."/>
            <person name="Qadri F."/>
            <person name="Myers L.L."/>
            <person name="Chung G.-T."/>
            <person name="Escheverria P."/>
            <person name="Fraser C.M."/>
            <person name="Sadzewicz L."/>
            <person name="Shefchek K.A."/>
            <person name="Tallon L."/>
            <person name="Das S.P."/>
            <person name="Daugherty S."/>
            <person name="Mongodin E.F."/>
        </authorList>
    </citation>
    <scope>NUCLEOTIDE SEQUENCE [LARGE SCALE GENOMIC DNA]</scope>
    <source>
        <strain evidence="2 3">3783N1-6</strain>
    </source>
</reference>
<gene>
    <name evidence="2" type="ORF">M119_0886</name>
</gene>
<feature type="transmembrane region" description="Helical" evidence="1">
    <location>
        <begin position="62"/>
        <end position="81"/>
    </location>
</feature>
<sequence length="91" mass="10295">MKEQDCDKKKSIPQGKKHSIFYKMIMNRKALGITYLVYGATVLCILAARAELLSSTPSVGSRIFLLLSICFPFVYGTYLLCTKDRNNTETH</sequence>
<name>A0AB73AQ74_BACFG</name>
<dbReference type="RefSeq" id="WP_009292245.1">
    <property type="nucleotide sequence ID" value="NZ_JGEU01000030.1"/>
</dbReference>
<accession>A0AB73AQ74</accession>
<evidence type="ECO:0000313" key="3">
    <source>
        <dbReference type="Proteomes" id="UP000021175"/>
    </source>
</evidence>
<keyword evidence="1" id="KW-0812">Transmembrane</keyword>
<dbReference type="AlphaFoldDB" id="A0AB73AQ74"/>
<feature type="transmembrane region" description="Helical" evidence="1">
    <location>
        <begin position="30"/>
        <end position="50"/>
    </location>
</feature>
<evidence type="ECO:0008006" key="4">
    <source>
        <dbReference type="Google" id="ProtNLM"/>
    </source>
</evidence>
<keyword evidence="1" id="KW-1133">Transmembrane helix</keyword>
<dbReference type="EMBL" id="JGEU01000030">
    <property type="protein sequence ID" value="EYB11350.1"/>
    <property type="molecule type" value="Genomic_DNA"/>
</dbReference>
<protein>
    <recommendedName>
        <fullName evidence="4">Transmembrane protein</fullName>
    </recommendedName>
</protein>
<comment type="caution">
    <text evidence="2">The sequence shown here is derived from an EMBL/GenBank/DDBJ whole genome shotgun (WGS) entry which is preliminary data.</text>
</comment>
<dbReference type="Proteomes" id="UP000021175">
    <property type="component" value="Unassembled WGS sequence"/>
</dbReference>
<organism evidence="2 3">
    <name type="scientific">Bacteroides fragilis str. 3783N1-6</name>
    <dbReference type="NCBI Taxonomy" id="1339310"/>
    <lineage>
        <taxon>Bacteria</taxon>
        <taxon>Pseudomonadati</taxon>
        <taxon>Bacteroidota</taxon>
        <taxon>Bacteroidia</taxon>
        <taxon>Bacteroidales</taxon>
        <taxon>Bacteroidaceae</taxon>
        <taxon>Bacteroides</taxon>
    </lineage>
</organism>
<evidence type="ECO:0000313" key="2">
    <source>
        <dbReference type="EMBL" id="EYB11350.1"/>
    </source>
</evidence>
<proteinExistence type="predicted"/>